<dbReference type="InterPro" id="IPR051369">
    <property type="entry name" value="GST_Theta"/>
</dbReference>
<dbReference type="Gene3D" id="3.40.30.10">
    <property type="entry name" value="Glutaredoxin"/>
    <property type="match status" value="1"/>
</dbReference>
<protein>
    <submittedName>
        <fullName evidence="5">Uncharacterized protein</fullName>
    </submittedName>
</protein>
<evidence type="ECO:0000256" key="1">
    <source>
        <dbReference type="ARBA" id="ARBA00004496"/>
    </source>
</evidence>
<sequence>MQISLVNQAVQLNGSYVLRNTTIFFKSTEFLALNPNGLIPVLQDEDFSIFEGNAIMQYIAEKCGWTDLYPIDVKAHAKVNQYLHWHHTNARLITSQVLVPLLHAKQNILTPEETVFIKAIPSLITKQVEHMEKFLVKGFVAETDYPTIADFAAYCEFVQVELMGIHDFSKYSKFSTWLKHMKSVPHHDEMHKPLDELLTTMDLKMKVIS</sequence>
<dbReference type="PROSITE" id="PS50405">
    <property type="entry name" value="GST_CTER"/>
    <property type="match status" value="1"/>
</dbReference>
<dbReference type="SFLD" id="SFLDS00019">
    <property type="entry name" value="Glutathione_Transferase_(cytos"/>
    <property type="match status" value="1"/>
</dbReference>
<keyword evidence="6" id="KW-1185">Reference proteome</keyword>
<dbReference type="EMBL" id="CAKLCB010000384">
    <property type="protein sequence ID" value="CAH0521910.1"/>
    <property type="molecule type" value="Genomic_DNA"/>
</dbReference>
<gene>
    <name evidence="5" type="ORF">PBS001_LOCUS8351</name>
</gene>
<evidence type="ECO:0000259" key="3">
    <source>
        <dbReference type="PROSITE" id="PS50404"/>
    </source>
</evidence>
<proteinExistence type="predicted"/>
<dbReference type="InterPro" id="IPR036249">
    <property type="entry name" value="Thioredoxin-like_sf"/>
</dbReference>
<dbReference type="SUPFAM" id="SSF52833">
    <property type="entry name" value="Thioredoxin-like"/>
    <property type="match status" value="1"/>
</dbReference>
<dbReference type="InterPro" id="IPR004045">
    <property type="entry name" value="Glutathione_S-Trfase_N"/>
</dbReference>
<comment type="subcellular location">
    <subcellularLocation>
        <location evidence="1">Cytoplasm</location>
    </subcellularLocation>
</comment>
<dbReference type="PANTHER" id="PTHR43917:SF8">
    <property type="entry name" value="GH16740P-RELATED"/>
    <property type="match status" value="1"/>
</dbReference>
<evidence type="ECO:0000256" key="2">
    <source>
        <dbReference type="ARBA" id="ARBA00022490"/>
    </source>
</evidence>
<comment type="caution">
    <text evidence="5">The sequence shown here is derived from an EMBL/GenBank/DDBJ whole genome shotgun (WGS) entry which is preliminary data.</text>
</comment>
<evidence type="ECO:0000313" key="5">
    <source>
        <dbReference type="EMBL" id="CAH0521910.1"/>
    </source>
</evidence>
<organism evidence="5 6">
    <name type="scientific">Peronospora belbahrii</name>
    <dbReference type="NCBI Taxonomy" id="622444"/>
    <lineage>
        <taxon>Eukaryota</taxon>
        <taxon>Sar</taxon>
        <taxon>Stramenopiles</taxon>
        <taxon>Oomycota</taxon>
        <taxon>Peronosporomycetes</taxon>
        <taxon>Peronosporales</taxon>
        <taxon>Peronosporaceae</taxon>
        <taxon>Peronospora</taxon>
    </lineage>
</organism>
<evidence type="ECO:0000313" key="6">
    <source>
        <dbReference type="Proteomes" id="UP001158986"/>
    </source>
</evidence>
<dbReference type="SFLD" id="SFLDG00358">
    <property type="entry name" value="Main_(cytGST)"/>
    <property type="match status" value="1"/>
</dbReference>
<dbReference type="InterPro" id="IPR010987">
    <property type="entry name" value="Glutathione-S-Trfase_C-like"/>
</dbReference>
<name>A0ABN8D980_9STRA</name>
<feature type="domain" description="GST C-terminal" evidence="4">
    <location>
        <begin position="72"/>
        <end position="201"/>
    </location>
</feature>
<dbReference type="SUPFAM" id="SSF47616">
    <property type="entry name" value="GST C-terminal domain-like"/>
    <property type="match status" value="1"/>
</dbReference>
<evidence type="ECO:0000259" key="4">
    <source>
        <dbReference type="PROSITE" id="PS50405"/>
    </source>
</evidence>
<dbReference type="PROSITE" id="PS50404">
    <property type="entry name" value="GST_NTER"/>
    <property type="match status" value="1"/>
</dbReference>
<accession>A0ABN8D980</accession>
<keyword evidence="2" id="KW-0963">Cytoplasm</keyword>
<dbReference type="Pfam" id="PF02798">
    <property type="entry name" value="GST_N"/>
    <property type="match status" value="1"/>
</dbReference>
<dbReference type="InterPro" id="IPR036282">
    <property type="entry name" value="Glutathione-S-Trfase_C_sf"/>
</dbReference>
<reference evidence="5 6" key="1">
    <citation type="submission" date="2021-11" db="EMBL/GenBank/DDBJ databases">
        <authorList>
            <person name="Islam A."/>
            <person name="Islam S."/>
            <person name="Flora M.S."/>
            <person name="Rahman M."/>
            <person name="Ziaur R.M."/>
            <person name="Epstein J.H."/>
            <person name="Hassan M."/>
            <person name="Klassen M."/>
            <person name="Woodard K."/>
            <person name="Webb A."/>
            <person name="Webby R.J."/>
            <person name="El Zowalaty M.E."/>
        </authorList>
    </citation>
    <scope>NUCLEOTIDE SEQUENCE [LARGE SCALE GENOMIC DNA]</scope>
    <source>
        <strain evidence="5">Pbs1</strain>
    </source>
</reference>
<feature type="domain" description="GST N-terminal" evidence="3">
    <location>
        <begin position="1"/>
        <end position="67"/>
    </location>
</feature>
<dbReference type="PANTHER" id="PTHR43917">
    <property type="match status" value="1"/>
</dbReference>
<dbReference type="InterPro" id="IPR040079">
    <property type="entry name" value="Glutathione_S-Trfase"/>
</dbReference>
<dbReference type="Gene3D" id="1.20.1050.10">
    <property type="match status" value="1"/>
</dbReference>
<dbReference type="Proteomes" id="UP001158986">
    <property type="component" value="Unassembled WGS sequence"/>
</dbReference>